<dbReference type="Proteomes" id="UP001162802">
    <property type="component" value="Unassembled WGS sequence"/>
</dbReference>
<dbReference type="InterPro" id="IPR029045">
    <property type="entry name" value="ClpP/crotonase-like_dom_sf"/>
</dbReference>
<dbReference type="PANTHER" id="PTHR43459:SF1">
    <property type="entry name" value="EG:BACN32G11.4 PROTEIN"/>
    <property type="match status" value="1"/>
</dbReference>
<gene>
    <name evidence="2" type="ORF">MTR65_07890</name>
</gene>
<comment type="caution">
    <text evidence="2">The sequence shown here is derived from an EMBL/GenBank/DDBJ whole genome shotgun (WGS) entry which is preliminary data.</text>
</comment>
<organism evidence="2 3">
    <name type="scientific">Novosphingobium mangrovi</name>
    <name type="common">ex Hu et al. 2023</name>
    <dbReference type="NCBI Taxonomy" id="2930094"/>
    <lineage>
        <taxon>Bacteria</taxon>
        <taxon>Pseudomonadati</taxon>
        <taxon>Pseudomonadota</taxon>
        <taxon>Alphaproteobacteria</taxon>
        <taxon>Sphingomonadales</taxon>
        <taxon>Sphingomonadaceae</taxon>
        <taxon>Novosphingobium</taxon>
    </lineage>
</organism>
<dbReference type="Pfam" id="PF00378">
    <property type="entry name" value="ECH_1"/>
    <property type="match status" value="1"/>
</dbReference>
<dbReference type="InterPro" id="IPR001753">
    <property type="entry name" value="Enoyl-CoA_hydra/iso"/>
</dbReference>
<proteinExistence type="inferred from homology"/>
<evidence type="ECO:0000313" key="2">
    <source>
        <dbReference type="EMBL" id="MCJ1960595.1"/>
    </source>
</evidence>
<dbReference type="InterPro" id="IPR014748">
    <property type="entry name" value="Enoyl-CoA_hydra_C"/>
</dbReference>
<dbReference type="Gene3D" id="1.10.12.10">
    <property type="entry name" value="Lyase 2-enoyl-coa Hydratase, Chain A, domain 2"/>
    <property type="match status" value="1"/>
</dbReference>
<evidence type="ECO:0000313" key="3">
    <source>
        <dbReference type="Proteomes" id="UP001162802"/>
    </source>
</evidence>
<dbReference type="Gene3D" id="3.90.226.10">
    <property type="entry name" value="2-enoyl-CoA Hydratase, Chain A, domain 1"/>
    <property type="match status" value="1"/>
</dbReference>
<keyword evidence="3" id="KW-1185">Reference proteome</keyword>
<dbReference type="CDD" id="cd06558">
    <property type="entry name" value="crotonase-like"/>
    <property type="match status" value="1"/>
</dbReference>
<accession>A0ABT0ABM4</accession>
<comment type="similarity">
    <text evidence="1">Belongs to the enoyl-CoA hydratase/isomerase family.</text>
</comment>
<dbReference type="EMBL" id="JALHAT010000010">
    <property type="protein sequence ID" value="MCJ1960595.1"/>
    <property type="molecule type" value="Genomic_DNA"/>
</dbReference>
<dbReference type="PANTHER" id="PTHR43459">
    <property type="entry name" value="ENOYL-COA HYDRATASE"/>
    <property type="match status" value="1"/>
</dbReference>
<sequence length="259" mass="27331">MAEVLKVEREGDVAILTLSREERLNALTPRLITELRLALETSVAEGARALVLTGAGRAFSSGADLQADGEDALPEDLGEILGTTYNPLARTLAELPVPLVVAVNGPAVGAGMGFALAGDIVVAERSAYFLLAFANIGLVPDAGATWMVAKCVGRARAMELALLGEKLSAEDAQAMGLIARVVEDGTSLAEAKALAAKLAKGPTRALGMIRKQVIHALDHDFDQSLRMEAANQSDAGFSEDFKEAVTAFREKRKPEFKGF</sequence>
<reference evidence="2" key="1">
    <citation type="submission" date="2022-03" db="EMBL/GenBank/DDBJ databases">
        <title>Identification of a novel bacterium isolated from mangrove sediments.</title>
        <authorList>
            <person name="Pan X."/>
        </authorList>
    </citation>
    <scope>NUCLEOTIDE SEQUENCE</scope>
    <source>
        <strain evidence="2">B2637</strain>
    </source>
</reference>
<dbReference type="SUPFAM" id="SSF52096">
    <property type="entry name" value="ClpP/crotonase"/>
    <property type="match status" value="1"/>
</dbReference>
<evidence type="ECO:0000256" key="1">
    <source>
        <dbReference type="ARBA" id="ARBA00005254"/>
    </source>
</evidence>
<protein>
    <submittedName>
        <fullName evidence="2">Enoyl-CoA hydratase-related protein</fullName>
    </submittedName>
</protein>
<name>A0ABT0ABM4_9SPHN</name>
<dbReference type="RefSeq" id="WP_243798885.1">
    <property type="nucleotide sequence ID" value="NZ_JALHAT010000010.1"/>
</dbReference>